<evidence type="ECO:0000256" key="5">
    <source>
        <dbReference type="ARBA" id="ARBA00022989"/>
    </source>
</evidence>
<feature type="domain" description="DAGKc" evidence="9">
    <location>
        <begin position="260"/>
        <end position="388"/>
    </location>
</feature>
<evidence type="ECO:0000256" key="6">
    <source>
        <dbReference type="ARBA" id="ARBA00023136"/>
    </source>
</evidence>
<keyword evidence="6 8" id="KW-0472">Membrane</keyword>
<dbReference type="PANTHER" id="PTHR14969">
    <property type="entry name" value="SPHINGOSINE-1-PHOSPHATE PHOSPHOHYDROLASE"/>
    <property type="match status" value="1"/>
</dbReference>
<dbReference type="InterPro" id="IPR000326">
    <property type="entry name" value="PAP2/HPO"/>
</dbReference>
<evidence type="ECO:0000256" key="3">
    <source>
        <dbReference type="ARBA" id="ARBA00022692"/>
    </source>
</evidence>
<dbReference type="InterPro" id="IPR016064">
    <property type="entry name" value="NAD/diacylglycerol_kinase_sf"/>
</dbReference>
<dbReference type="SMART" id="SM00046">
    <property type="entry name" value="DAGKc"/>
    <property type="match status" value="1"/>
</dbReference>
<keyword evidence="2" id="KW-1003">Cell membrane</keyword>
<feature type="transmembrane region" description="Helical" evidence="8">
    <location>
        <begin position="144"/>
        <end position="164"/>
    </location>
</feature>
<accession>A0ABT7H2M2</accession>
<feature type="transmembrane region" description="Helical" evidence="8">
    <location>
        <begin position="176"/>
        <end position="194"/>
    </location>
</feature>
<keyword evidence="10" id="KW-0418">Kinase</keyword>
<dbReference type="Pfam" id="PF01569">
    <property type="entry name" value="PAP2"/>
    <property type="match status" value="1"/>
</dbReference>
<keyword evidence="3 8" id="KW-0812">Transmembrane</keyword>
<dbReference type="EMBL" id="JASITI010000056">
    <property type="protein sequence ID" value="MDK9500155.1"/>
    <property type="molecule type" value="Genomic_DNA"/>
</dbReference>
<evidence type="ECO:0000259" key="9">
    <source>
        <dbReference type="PROSITE" id="PS50146"/>
    </source>
</evidence>
<feature type="transmembrane region" description="Helical" evidence="8">
    <location>
        <begin position="103"/>
        <end position="124"/>
    </location>
</feature>
<sequence>MRPERSAAAGPGGLRPRLLLLLPVQAALMAGVGLMVTGPLARRWPVAAEDGVNRGLAAHRTGPLTAFTEWLSLLAGTQSIVALTLLAVAALTAFSRGRRLREAVFLGGAVAAQSAVFLLVTVVVERSRPHVPHLDAAPPTSSFPSGHVGASVALFGGLAVLVALRPPGARRWVRYALVSALLLVPLAVAFSRLYRGMHHPSDVVGGLLNGACTLLVVAHALLLPWPKHRRPPADPGACAVAESRLPSARTARTPARHAGGTARRAVVVRHPHGCGAELAERVRGVLRRHGYADQAWTETSAEDAAGGLAGRIAGEGPALVVVCGGDGTVRACADVLAGTGIPLAVVPCGTGNLLARNLRMPADPAAALEAGLSGETARIDVGRLGGGDGTGSARFTVMAGAGFDAALVGGTSARAKQRLGWAAYVLSAVRHLRDPRMRLSMRLDGGPARERRARMVVIGNVGTLQGGLPLLPGARPDSGRLEVALLDPRGVRGWLAAAAHLAARMLPGRAAGGTRGEYGRVAGGALEYFSAVRVDIRFARPQARELDGDVIGSGTRLTAEVEPGALRIWLPPRTAGDADAPSGPPTRSAAAGPDPRTHDFHRG</sequence>
<dbReference type="PROSITE" id="PS50146">
    <property type="entry name" value="DAGK"/>
    <property type="match status" value="1"/>
</dbReference>
<dbReference type="GO" id="GO:0016301">
    <property type="term" value="F:kinase activity"/>
    <property type="evidence" value="ECO:0007669"/>
    <property type="project" value="UniProtKB-KW"/>
</dbReference>
<dbReference type="Proteomes" id="UP001223390">
    <property type="component" value="Unassembled WGS sequence"/>
</dbReference>
<evidence type="ECO:0000256" key="1">
    <source>
        <dbReference type="ARBA" id="ARBA00004651"/>
    </source>
</evidence>
<evidence type="ECO:0000313" key="10">
    <source>
        <dbReference type="EMBL" id="MDK9500155.1"/>
    </source>
</evidence>
<organism evidence="10 11">
    <name type="scientific">Streptomyces katrae</name>
    <dbReference type="NCBI Taxonomy" id="68223"/>
    <lineage>
        <taxon>Bacteria</taxon>
        <taxon>Bacillati</taxon>
        <taxon>Actinomycetota</taxon>
        <taxon>Actinomycetes</taxon>
        <taxon>Kitasatosporales</taxon>
        <taxon>Streptomycetaceae</taxon>
        <taxon>Streptomyces</taxon>
    </lineage>
</organism>
<dbReference type="InterPro" id="IPR045540">
    <property type="entry name" value="YegS/DAGK_C"/>
</dbReference>
<dbReference type="RefSeq" id="WP_285345833.1">
    <property type="nucleotide sequence ID" value="NZ_JASITI010000056.1"/>
</dbReference>
<dbReference type="SUPFAM" id="SSF48317">
    <property type="entry name" value="Acid phosphatase/Vanadium-dependent haloperoxidase"/>
    <property type="match status" value="1"/>
</dbReference>
<dbReference type="SUPFAM" id="SSF111331">
    <property type="entry name" value="NAD kinase/diacylglycerol kinase-like"/>
    <property type="match status" value="1"/>
</dbReference>
<dbReference type="Pfam" id="PF19279">
    <property type="entry name" value="YegS_C"/>
    <property type="match status" value="1"/>
</dbReference>
<dbReference type="Gene3D" id="1.20.144.10">
    <property type="entry name" value="Phosphatidic acid phosphatase type 2/haloperoxidase"/>
    <property type="match status" value="1"/>
</dbReference>
<evidence type="ECO:0000256" key="4">
    <source>
        <dbReference type="ARBA" id="ARBA00022801"/>
    </source>
</evidence>
<feature type="transmembrane region" description="Helical" evidence="8">
    <location>
        <begin position="206"/>
        <end position="225"/>
    </location>
</feature>
<dbReference type="InterPro" id="IPR036938">
    <property type="entry name" value="PAP2/HPO_sf"/>
</dbReference>
<feature type="transmembrane region" description="Helical" evidence="8">
    <location>
        <begin position="20"/>
        <end position="41"/>
    </location>
</feature>
<protein>
    <submittedName>
        <fullName evidence="10">Diacylglycerol kinase family protein</fullName>
    </submittedName>
</protein>
<dbReference type="InterPro" id="IPR017438">
    <property type="entry name" value="ATP-NAD_kinase_N"/>
</dbReference>
<comment type="caution">
    <text evidence="10">The sequence shown here is derived from an EMBL/GenBank/DDBJ whole genome shotgun (WGS) entry which is preliminary data.</text>
</comment>
<dbReference type="PANTHER" id="PTHR14969:SF62">
    <property type="entry name" value="DECAPRENYLPHOSPHORYL-5-PHOSPHORIBOSE PHOSPHATASE RV3807C-RELATED"/>
    <property type="match status" value="1"/>
</dbReference>
<dbReference type="SMART" id="SM00014">
    <property type="entry name" value="acidPPc"/>
    <property type="match status" value="1"/>
</dbReference>
<dbReference type="InterPro" id="IPR001206">
    <property type="entry name" value="Diacylglycerol_kinase_cat_dom"/>
</dbReference>
<evidence type="ECO:0000313" key="11">
    <source>
        <dbReference type="Proteomes" id="UP001223390"/>
    </source>
</evidence>
<keyword evidence="4" id="KW-0378">Hydrolase</keyword>
<name>A0ABT7H2M2_9ACTN</name>
<dbReference type="Pfam" id="PF00781">
    <property type="entry name" value="DAGK_cat"/>
    <property type="match status" value="1"/>
</dbReference>
<keyword evidence="5 8" id="KW-1133">Transmembrane helix</keyword>
<dbReference type="Gene3D" id="3.40.50.10330">
    <property type="entry name" value="Probable inorganic polyphosphate/atp-NAD kinase, domain 1"/>
    <property type="match status" value="1"/>
</dbReference>
<evidence type="ECO:0000256" key="8">
    <source>
        <dbReference type="SAM" id="Phobius"/>
    </source>
</evidence>
<feature type="region of interest" description="Disordered" evidence="7">
    <location>
        <begin position="571"/>
        <end position="603"/>
    </location>
</feature>
<keyword evidence="11" id="KW-1185">Reference proteome</keyword>
<dbReference type="CDD" id="cd03392">
    <property type="entry name" value="PAP2_like_2"/>
    <property type="match status" value="1"/>
</dbReference>
<dbReference type="Gene3D" id="2.60.200.40">
    <property type="match status" value="1"/>
</dbReference>
<keyword evidence="10" id="KW-0808">Transferase</keyword>
<proteinExistence type="predicted"/>
<feature type="transmembrane region" description="Helical" evidence="8">
    <location>
        <begin position="70"/>
        <end position="91"/>
    </location>
</feature>
<comment type="subcellular location">
    <subcellularLocation>
        <location evidence="1">Cell membrane</location>
        <topology evidence="1">Multi-pass membrane protein</topology>
    </subcellularLocation>
</comment>
<evidence type="ECO:0000256" key="7">
    <source>
        <dbReference type="SAM" id="MobiDB-lite"/>
    </source>
</evidence>
<evidence type="ECO:0000256" key="2">
    <source>
        <dbReference type="ARBA" id="ARBA00022475"/>
    </source>
</evidence>
<gene>
    <name evidence="10" type="ORF">QEZ40_005781</name>
</gene>
<reference evidence="10 11" key="1">
    <citation type="submission" date="2023-05" db="EMBL/GenBank/DDBJ databases">
        <title>Sequencing and Assembly of Streptomyces sp. NP73.</title>
        <authorList>
            <person name="Konwar A.N."/>
            <person name="Saikia K."/>
            <person name="Thakur D."/>
        </authorList>
    </citation>
    <scope>NUCLEOTIDE SEQUENCE [LARGE SCALE GENOMIC DNA]</scope>
    <source>
        <strain evidence="10 11">NP73</strain>
    </source>
</reference>